<dbReference type="InterPro" id="IPR011991">
    <property type="entry name" value="ArsR-like_HTH"/>
</dbReference>
<organism evidence="2 3">
    <name type="scientific">Cobetia marina</name>
    <name type="common">Deleya marina</name>
    <dbReference type="NCBI Taxonomy" id="28258"/>
    <lineage>
        <taxon>Bacteria</taxon>
        <taxon>Pseudomonadati</taxon>
        <taxon>Pseudomonadota</taxon>
        <taxon>Gammaproteobacteria</taxon>
        <taxon>Oceanospirillales</taxon>
        <taxon>Halomonadaceae</taxon>
        <taxon>Cobetia</taxon>
    </lineage>
</organism>
<comment type="caution">
    <text evidence="2">The sequence shown here is derived from an EMBL/GenBank/DDBJ whole genome shotgun (WGS) entry which is preliminary data.</text>
</comment>
<reference evidence="2 3" key="1">
    <citation type="submission" date="2024-02" db="EMBL/GenBank/DDBJ databases">
        <title>Bacteria isolated from the canopy kelp, Nereocystis luetkeana.</title>
        <authorList>
            <person name="Pfister C.A."/>
            <person name="Younker I.T."/>
            <person name="Light S.H."/>
        </authorList>
    </citation>
    <scope>NUCLEOTIDE SEQUENCE [LARGE SCALE GENOMIC DNA]</scope>
    <source>
        <strain evidence="2 3">TI.5.07</strain>
    </source>
</reference>
<evidence type="ECO:0000313" key="3">
    <source>
        <dbReference type="Proteomes" id="UP001378242"/>
    </source>
</evidence>
<dbReference type="GeneID" id="43178540"/>
<dbReference type="NCBIfam" id="TIGR00738">
    <property type="entry name" value="rrf2_super"/>
    <property type="match status" value="1"/>
</dbReference>
<dbReference type="Pfam" id="PF02082">
    <property type="entry name" value="Rrf2"/>
    <property type="match status" value="1"/>
</dbReference>
<proteinExistence type="predicted"/>
<dbReference type="EMBL" id="JBAKAP010000004">
    <property type="protein sequence ID" value="MEL0616200.1"/>
    <property type="molecule type" value="Genomic_DNA"/>
</dbReference>
<dbReference type="PROSITE" id="PS51197">
    <property type="entry name" value="HTH_RRF2_2"/>
    <property type="match status" value="1"/>
</dbReference>
<accession>A0ABU9GEP3</accession>
<evidence type="ECO:0000256" key="1">
    <source>
        <dbReference type="SAM" id="MobiDB-lite"/>
    </source>
</evidence>
<dbReference type="Proteomes" id="UP001378242">
    <property type="component" value="Unassembled WGS sequence"/>
</dbReference>
<dbReference type="InterPro" id="IPR000944">
    <property type="entry name" value="Tscrpt_reg_Rrf2"/>
</dbReference>
<evidence type="ECO:0000313" key="2">
    <source>
        <dbReference type="EMBL" id="MEL0616200.1"/>
    </source>
</evidence>
<name>A0ABU9GEP3_COBMA</name>
<dbReference type="PANTHER" id="PTHR33221:SF2">
    <property type="entry name" value="TRANSCRIPTIONAL REGULATOR"/>
    <property type="match status" value="1"/>
</dbReference>
<gene>
    <name evidence="2" type="ORF">V6243_05095</name>
</gene>
<dbReference type="CDD" id="cd00090">
    <property type="entry name" value="HTH_ARSR"/>
    <property type="match status" value="1"/>
</dbReference>
<dbReference type="Gene3D" id="1.10.10.10">
    <property type="entry name" value="Winged helix-like DNA-binding domain superfamily/Winged helix DNA-binding domain"/>
    <property type="match status" value="1"/>
</dbReference>
<dbReference type="PROSITE" id="PS01332">
    <property type="entry name" value="HTH_RRF2_1"/>
    <property type="match status" value="1"/>
</dbReference>
<dbReference type="InterPro" id="IPR036388">
    <property type="entry name" value="WH-like_DNA-bd_sf"/>
</dbReference>
<feature type="region of interest" description="Disordered" evidence="1">
    <location>
        <begin position="153"/>
        <end position="176"/>
    </location>
</feature>
<dbReference type="InterPro" id="IPR030489">
    <property type="entry name" value="TR_Rrf2-type_CS"/>
</dbReference>
<dbReference type="SUPFAM" id="SSF46785">
    <property type="entry name" value="Winged helix' DNA-binding domain"/>
    <property type="match status" value="1"/>
</dbReference>
<dbReference type="InterPro" id="IPR014290">
    <property type="entry name" value="SUF_FeS_clus_asmbl_reg"/>
</dbReference>
<protein>
    <submittedName>
        <fullName evidence="2">SUF system Fe-S cluster assembly regulator</fullName>
    </submittedName>
</protein>
<keyword evidence="3" id="KW-1185">Reference proteome</keyword>
<dbReference type="InterPro" id="IPR036390">
    <property type="entry name" value="WH_DNA-bd_sf"/>
</dbReference>
<dbReference type="PANTHER" id="PTHR33221">
    <property type="entry name" value="WINGED HELIX-TURN-HELIX TRANSCRIPTIONAL REGULATOR, RRF2 FAMILY"/>
    <property type="match status" value="1"/>
</dbReference>
<sequence length="176" mass="18362">MLKLSRMTDYAAVVMARIAREPESAHAAIDLAESVQLPHPTVSKTLKALVRAGLLESRRGAQGGYRLARPASDITASDIISAIEGPVAVTECSHADGDCELVNTCGVADNWQRVSRAIGELLGSVTLAHLASTAPLRMPIQLPIQAVSLYSDEEADGGAPDKDSSAGSVVNGMSGR</sequence>
<dbReference type="RefSeq" id="WP_084209053.1">
    <property type="nucleotide sequence ID" value="NZ_BJOH01000033.1"/>
</dbReference>
<dbReference type="NCBIfam" id="TIGR02944">
    <property type="entry name" value="suf_reg_Xantho"/>
    <property type="match status" value="1"/>
</dbReference>